<keyword evidence="1" id="KW-0812">Transmembrane</keyword>
<dbReference type="RefSeq" id="WP_043755885.1">
    <property type="nucleotide sequence ID" value="NZ_CP003811.1"/>
</dbReference>
<name>A0A089NMV9_9HYPH</name>
<proteinExistence type="predicted"/>
<gene>
    <name evidence="2" type="ORF">MOC_0972</name>
</gene>
<evidence type="ECO:0000313" key="2">
    <source>
        <dbReference type="EMBL" id="AIQ88727.1"/>
    </source>
</evidence>
<dbReference type="AlphaFoldDB" id="A0A089NMV9"/>
<dbReference type="HOGENOM" id="CLU_2302588_0_0_5"/>
<dbReference type="Proteomes" id="UP000029492">
    <property type="component" value="Chromosome"/>
</dbReference>
<keyword evidence="1" id="KW-0472">Membrane</keyword>
<evidence type="ECO:0000256" key="1">
    <source>
        <dbReference type="SAM" id="Phobius"/>
    </source>
</evidence>
<feature type="transmembrane region" description="Helical" evidence="1">
    <location>
        <begin position="75"/>
        <end position="97"/>
    </location>
</feature>
<keyword evidence="1" id="KW-1133">Transmembrane helix</keyword>
<dbReference type="EMBL" id="CP003811">
    <property type="protein sequence ID" value="AIQ88727.1"/>
    <property type="molecule type" value="Genomic_DNA"/>
</dbReference>
<organism evidence="2 3">
    <name type="scientific">Methylobacterium oryzae CBMB20</name>
    <dbReference type="NCBI Taxonomy" id="693986"/>
    <lineage>
        <taxon>Bacteria</taxon>
        <taxon>Pseudomonadati</taxon>
        <taxon>Pseudomonadota</taxon>
        <taxon>Alphaproteobacteria</taxon>
        <taxon>Hyphomicrobiales</taxon>
        <taxon>Methylobacteriaceae</taxon>
        <taxon>Methylobacterium</taxon>
    </lineage>
</organism>
<protein>
    <submittedName>
        <fullName evidence="2">Protein of unassigned function</fullName>
    </submittedName>
</protein>
<dbReference type="eggNOG" id="ENOG503129C">
    <property type="taxonomic scope" value="Bacteria"/>
</dbReference>
<reference evidence="2 3" key="1">
    <citation type="journal article" date="2014" name="PLoS ONE">
        <title>Genome Information of Methylobacterium oryzae, a Plant-Probiotic Methylotroph in the Phyllosphere.</title>
        <authorList>
            <person name="Kwak M.J."/>
            <person name="Jeong H."/>
            <person name="Madhaiyan M."/>
            <person name="Lee Y."/>
            <person name="Sa T.M."/>
            <person name="Oh T.K."/>
            <person name="Kim J.F."/>
        </authorList>
    </citation>
    <scope>NUCLEOTIDE SEQUENCE [LARGE SCALE GENOMIC DNA]</scope>
    <source>
        <strain evidence="2 3">CBMB20</strain>
    </source>
</reference>
<sequence>MLETAFPADLDPDDRVYPCPPATCLADETPHQESGTVTVCYRAGYPVVDGRSTVPAPIRHAILLMVGHLRDLRKIGWGLASAVLLAFGGIGLAKIGLAGR</sequence>
<keyword evidence="3" id="KW-1185">Reference proteome</keyword>
<dbReference type="KEGG" id="mor:MOC_0972"/>
<accession>A0A089NMV9</accession>
<evidence type="ECO:0000313" key="3">
    <source>
        <dbReference type="Proteomes" id="UP000029492"/>
    </source>
</evidence>